<dbReference type="Gramene" id="OB0040G10050.1">
    <property type="protein sequence ID" value="OB0040G10050.1"/>
    <property type="gene ID" value="OB0040G10050"/>
</dbReference>
<organism evidence="1">
    <name type="scientific">Oryza brachyantha</name>
    <name type="common">malo sina</name>
    <dbReference type="NCBI Taxonomy" id="4533"/>
    <lineage>
        <taxon>Eukaryota</taxon>
        <taxon>Viridiplantae</taxon>
        <taxon>Streptophyta</taxon>
        <taxon>Embryophyta</taxon>
        <taxon>Tracheophyta</taxon>
        <taxon>Spermatophyta</taxon>
        <taxon>Magnoliopsida</taxon>
        <taxon>Liliopsida</taxon>
        <taxon>Poales</taxon>
        <taxon>Poaceae</taxon>
        <taxon>BOP clade</taxon>
        <taxon>Oryzoideae</taxon>
        <taxon>Oryzeae</taxon>
        <taxon>Oryzinae</taxon>
        <taxon>Oryza</taxon>
    </lineage>
</organism>
<accession>J3KU44</accession>
<name>J3KU44_ORYBR</name>
<dbReference type="AlphaFoldDB" id="J3KU44"/>
<keyword evidence="2" id="KW-1185">Reference proteome</keyword>
<reference evidence="1" key="1">
    <citation type="submission" date="2015-06" db="UniProtKB">
        <authorList>
            <consortium name="EnsemblPlants"/>
        </authorList>
    </citation>
    <scope>IDENTIFICATION</scope>
</reference>
<protein>
    <submittedName>
        <fullName evidence="1">Uncharacterized protein</fullName>
    </submittedName>
</protein>
<dbReference type="HOGENOM" id="CLU_2926350_0_0_1"/>
<dbReference type="Proteomes" id="UP000006038">
    <property type="component" value="Unassembled WGS sequence"/>
</dbReference>
<sequence length="61" mass="6665">MSTRQTKFCFSQSMYSVTNFNTHRTKLINDGNRSGTGQLKNSGIPLTLGTILQLKLTGAGE</sequence>
<evidence type="ECO:0000313" key="2">
    <source>
        <dbReference type="Proteomes" id="UP000006038"/>
    </source>
</evidence>
<dbReference type="EnsemblPlants" id="OB0040G10050.1">
    <property type="protein sequence ID" value="OB0040G10050.1"/>
    <property type="gene ID" value="OB0040G10050"/>
</dbReference>
<evidence type="ECO:0000313" key="1">
    <source>
        <dbReference type="EnsemblPlants" id="OB0040G10050.1"/>
    </source>
</evidence>
<proteinExistence type="predicted"/>